<dbReference type="EMBL" id="BOQN01000098">
    <property type="protein sequence ID" value="GIM95754.1"/>
    <property type="molecule type" value="Genomic_DNA"/>
</dbReference>
<sequence>MVSVTIPGNRIVSELELHRFLARELDLGPYYGKNLDALWDRLTTDVERPVYLVWVDAAKSREGMGEDLFDKIVDLLRKVAAKDVEAGYKDRFNVEIRE</sequence>
<dbReference type="RefSeq" id="WP_213011452.1">
    <property type="nucleotide sequence ID" value="NZ_BOQN01000098.1"/>
</dbReference>
<accession>A0A919W8W4</accession>
<dbReference type="Proteomes" id="UP000677082">
    <property type="component" value="Unassembled WGS sequence"/>
</dbReference>
<name>A0A919W8W4_9ACTN</name>
<dbReference type="InterPro" id="IPR035905">
    <property type="entry name" value="Barstar-like_sf"/>
</dbReference>
<evidence type="ECO:0000256" key="1">
    <source>
        <dbReference type="ARBA" id="ARBA00006845"/>
    </source>
</evidence>
<comment type="similarity">
    <text evidence="1">Belongs to the barstar family.</text>
</comment>
<dbReference type="SUPFAM" id="SSF52038">
    <property type="entry name" value="Barstar-related"/>
    <property type="match status" value="1"/>
</dbReference>
<dbReference type="AlphaFoldDB" id="A0A919W8W4"/>
<proteinExistence type="inferred from homology"/>
<reference evidence="3 4" key="1">
    <citation type="submission" date="2021-03" db="EMBL/GenBank/DDBJ databases">
        <title>Whole genome shotgun sequence of Actinoplanes toevensis NBRC 105298.</title>
        <authorList>
            <person name="Komaki H."/>
            <person name="Tamura T."/>
        </authorList>
    </citation>
    <scope>NUCLEOTIDE SEQUENCE [LARGE SCALE GENOMIC DNA]</scope>
    <source>
        <strain evidence="3 4">NBRC 105298</strain>
    </source>
</reference>
<dbReference type="Gene3D" id="3.30.370.10">
    <property type="entry name" value="Barstar-like"/>
    <property type="match status" value="1"/>
</dbReference>
<keyword evidence="4" id="KW-1185">Reference proteome</keyword>
<feature type="domain" description="Barstar (barnase inhibitor)" evidence="2">
    <location>
        <begin position="2"/>
        <end position="87"/>
    </location>
</feature>
<dbReference type="Pfam" id="PF01337">
    <property type="entry name" value="Barstar"/>
    <property type="match status" value="1"/>
</dbReference>
<organism evidence="3 4">
    <name type="scientific">Paractinoplanes toevensis</name>
    <dbReference type="NCBI Taxonomy" id="571911"/>
    <lineage>
        <taxon>Bacteria</taxon>
        <taxon>Bacillati</taxon>
        <taxon>Actinomycetota</taxon>
        <taxon>Actinomycetes</taxon>
        <taxon>Micromonosporales</taxon>
        <taxon>Micromonosporaceae</taxon>
        <taxon>Paractinoplanes</taxon>
    </lineage>
</organism>
<evidence type="ECO:0000259" key="2">
    <source>
        <dbReference type="Pfam" id="PF01337"/>
    </source>
</evidence>
<protein>
    <submittedName>
        <fullName evidence="3">Barnase inhibitor</fullName>
    </submittedName>
</protein>
<gene>
    <name evidence="3" type="ORF">Ato02nite_075470</name>
</gene>
<dbReference type="InterPro" id="IPR000468">
    <property type="entry name" value="Barstar"/>
</dbReference>
<evidence type="ECO:0000313" key="3">
    <source>
        <dbReference type="EMBL" id="GIM95754.1"/>
    </source>
</evidence>
<comment type="caution">
    <text evidence="3">The sequence shown here is derived from an EMBL/GenBank/DDBJ whole genome shotgun (WGS) entry which is preliminary data.</text>
</comment>
<evidence type="ECO:0000313" key="4">
    <source>
        <dbReference type="Proteomes" id="UP000677082"/>
    </source>
</evidence>